<dbReference type="Proteomes" id="UP001204144">
    <property type="component" value="Unassembled WGS sequence"/>
</dbReference>
<keyword evidence="2" id="KW-1185">Reference proteome</keyword>
<dbReference type="AlphaFoldDB" id="A0AAE3H9F9"/>
<dbReference type="EMBL" id="RJUF01000196">
    <property type="protein sequence ID" value="MCP9766215.1"/>
    <property type="molecule type" value="Genomic_DNA"/>
</dbReference>
<dbReference type="RefSeq" id="WP_255039926.1">
    <property type="nucleotide sequence ID" value="NZ_RJUF01000196.1"/>
</dbReference>
<accession>A0AAE3H9F9</accession>
<evidence type="ECO:0000313" key="1">
    <source>
        <dbReference type="EMBL" id="MCP9766215.1"/>
    </source>
</evidence>
<protein>
    <submittedName>
        <fullName evidence="1">Uncharacterized protein</fullName>
    </submittedName>
</protein>
<organism evidence="1 2">
    <name type="scientific">Lacihabitans soyangensis</name>
    <dbReference type="NCBI Taxonomy" id="869394"/>
    <lineage>
        <taxon>Bacteria</taxon>
        <taxon>Pseudomonadati</taxon>
        <taxon>Bacteroidota</taxon>
        <taxon>Cytophagia</taxon>
        <taxon>Cytophagales</taxon>
        <taxon>Leadbetterellaceae</taxon>
        <taxon>Lacihabitans</taxon>
    </lineage>
</organism>
<proteinExistence type="predicted"/>
<gene>
    <name evidence="1" type="ORF">EGI31_25030</name>
</gene>
<name>A0AAE3H9F9_9BACT</name>
<reference evidence="1 2" key="1">
    <citation type="submission" date="2018-11" db="EMBL/GenBank/DDBJ databases">
        <title>Novel bacteria species description.</title>
        <authorList>
            <person name="Han J.-H."/>
        </authorList>
    </citation>
    <scope>NUCLEOTIDE SEQUENCE [LARGE SCALE GENOMIC DNA]</scope>
    <source>
        <strain evidence="1 2">KCTC23259</strain>
    </source>
</reference>
<comment type="caution">
    <text evidence="1">The sequence shown here is derived from an EMBL/GenBank/DDBJ whole genome shotgun (WGS) entry which is preliminary data.</text>
</comment>
<evidence type="ECO:0000313" key="2">
    <source>
        <dbReference type="Proteomes" id="UP001204144"/>
    </source>
</evidence>
<sequence length="268" mass="31664">MKNHYIIYLDLTKTKFETLKLLGYEHNELGFTRINFSDEDQFNKMKPIFEEWGVRIKIVSHYSKEDEQNASFLAAMSSINPFYPIPDDGRYRELTYDLTNYHEESGTGLVQKAPFRIKSEPKWSSNKLFELYWVRDEFFVHPDIYESIFKPLGMGYWPVLKTRKEIVLDTVVQLKIPETSQNLNLDGYDYVDTPNGKRHELLSCGFFPDFQNRESNFQIFKTKEYFGTGAESFKYIMITQSLRKKFIESNLKLIYIPQAPKNLNSSIQ</sequence>